<proteinExistence type="inferred from homology"/>
<dbReference type="GO" id="GO:0005960">
    <property type="term" value="C:glycine cleavage complex"/>
    <property type="evidence" value="ECO:0007669"/>
    <property type="project" value="InterPro"/>
</dbReference>
<dbReference type="PROSITE" id="PS00189">
    <property type="entry name" value="LIPOYL"/>
    <property type="match status" value="1"/>
</dbReference>
<dbReference type="InterPro" id="IPR011053">
    <property type="entry name" value="Single_hybrid_motif"/>
</dbReference>
<sequence>MNYPGNLLYSKEHEWAKVDGDLATIGITWFAQDALGDVVFVELPKVGAELKQMDEFGVVESIKTVSTLYSPVSGKVIEINQELAKHPELVNTSPYDNGWIIKVKISNQEELKNLLSQNNYEALL</sequence>
<evidence type="ECO:0000256" key="4">
    <source>
        <dbReference type="PIRSR" id="PIRSR617453-50"/>
    </source>
</evidence>
<comment type="function">
    <text evidence="3">The glycine cleavage system catalyzes the degradation of glycine. The H protein shuttles the methylamine group of glycine from the P protein to the T protein.</text>
</comment>
<dbReference type="HAMAP" id="MF_00272">
    <property type="entry name" value="GcvH"/>
    <property type="match status" value="1"/>
</dbReference>
<comment type="similarity">
    <text evidence="1 3">Belongs to the GcvH family.</text>
</comment>
<dbReference type="InterPro" id="IPR000089">
    <property type="entry name" value="Biotin_lipoyl"/>
</dbReference>
<dbReference type="NCBIfam" id="TIGR00527">
    <property type="entry name" value="gcvH"/>
    <property type="match status" value="1"/>
</dbReference>
<feature type="modified residue" description="N6-lipoyllysine" evidence="3 4">
    <location>
        <position position="63"/>
    </location>
</feature>
<protein>
    <recommendedName>
        <fullName evidence="3">Glycine cleavage system H protein</fullName>
    </recommendedName>
</protein>
<comment type="subunit">
    <text evidence="3">The glycine cleavage system is composed of four proteins: P, T, L and H.</text>
</comment>
<dbReference type="AlphaFoldDB" id="A0A833L4P7"/>
<dbReference type="GO" id="GO:0009249">
    <property type="term" value="P:protein lipoylation"/>
    <property type="evidence" value="ECO:0007669"/>
    <property type="project" value="TreeGrafter"/>
</dbReference>
<comment type="cofactor">
    <cofactor evidence="3">
        <name>(R)-lipoate</name>
        <dbReference type="ChEBI" id="CHEBI:83088"/>
    </cofactor>
    <text evidence="3">Binds 1 lipoyl cofactor covalently.</text>
</comment>
<accession>A0A833L4P7</accession>
<reference evidence="6 7" key="1">
    <citation type="submission" date="2019-12" db="EMBL/GenBank/DDBJ databases">
        <authorList>
            <person name="Wolfe R."/>
            <person name="Danczak R."/>
            <person name="Wilkins M."/>
        </authorList>
    </citation>
    <scope>NUCLEOTIDE SEQUENCE [LARGE SCALE GENOMIC DNA]</scope>
    <source>
        <strain evidence="6">X2_MaxBin.013</strain>
    </source>
</reference>
<dbReference type="PANTHER" id="PTHR11715:SF3">
    <property type="entry name" value="GLYCINE CLEAVAGE SYSTEM H PROTEIN-RELATED"/>
    <property type="match status" value="1"/>
</dbReference>
<dbReference type="InterPro" id="IPR033753">
    <property type="entry name" value="GCV_H/Fam206"/>
</dbReference>
<evidence type="ECO:0000313" key="7">
    <source>
        <dbReference type="Proteomes" id="UP000488506"/>
    </source>
</evidence>
<dbReference type="Proteomes" id="UP000488506">
    <property type="component" value="Unassembled WGS sequence"/>
</dbReference>
<dbReference type="Pfam" id="PF01597">
    <property type="entry name" value="GCV_H"/>
    <property type="match status" value="1"/>
</dbReference>
<gene>
    <name evidence="3" type="primary">gcvH</name>
    <name evidence="6" type="ORF">FD145_301</name>
</gene>
<dbReference type="GO" id="GO:0005829">
    <property type="term" value="C:cytosol"/>
    <property type="evidence" value="ECO:0007669"/>
    <property type="project" value="TreeGrafter"/>
</dbReference>
<keyword evidence="2 3" id="KW-0450">Lipoyl</keyword>
<evidence type="ECO:0000256" key="1">
    <source>
        <dbReference type="ARBA" id="ARBA00009249"/>
    </source>
</evidence>
<dbReference type="NCBIfam" id="NF002270">
    <property type="entry name" value="PRK01202.1"/>
    <property type="match status" value="1"/>
</dbReference>
<dbReference type="GO" id="GO:0019464">
    <property type="term" value="P:glycine decarboxylation via glycine cleavage system"/>
    <property type="evidence" value="ECO:0007669"/>
    <property type="project" value="UniProtKB-UniRule"/>
</dbReference>
<evidence type="ECO:0000259" key="5">
    <source>
        <dbReference type="PROSITE" id="PS50968"/>
    </source>
</evidence>
<feature type="domain" description="Lipoyl-binding" evidence="5">
    <location>
        <begin position="22"/>
        <end position="104"/>
    </location>
</feature>
<dbReference type="EMBL" id="WPAF01000003">
    <property type="protein sequence ID" value="KAF0134920.1"/>
    <property type="molecule type" value="Genomic_DNA"/>
</dbReference>
<evidence type="ECO:0000256" key="3">
    <source>
        <dbReference type="HAMAP-Rule" id="MF_00272"/>
    </source>
</evidence>
<dbReference type="InterPro" id="IPR002930">
    <property type="entry name" value="GCV_H"/>
</dbReference>
<evidence type="ECO:0000313" key="6">
    <source>
        <dbReference type="EMBL" id="KAF0134920.1"/>
    </source>
</evidence>
<dbReference type="InterPro" id="IPR017453">
    <property type="entry name" value="GCV_H_sub"/>
</dbReference>
<dbReference type="CDD" id="cd06848">
    <property type="entry name" value="GCS_H"/>
    <property type="match status" value="1"/>
</dbReference>
<name>A0A833L4P7_UNCSA</name>
<dbReference type="InterPro" id="IPR003016">
    <property type="entry name" value="2-oxoA_DH_lipoyl-BS"/>
</dbReference>
<dbReference type="SUPFAM" id="SSF51230">
    <property type="entry name" value="Single hybrid motif"/>
    <property type="match status" value="1"/>
</dbReference>
<evidence type="ECO:0000256" key="2">
    <source>
        <dbReference type="ARBA" id="ARBA00022823"/>
    </source>
</evidence>
<dbReference type="PROSITE" id="PS50968">
    <property type="entry name" value="BIOTINYL_LIPOYL"/>
    <property type="match status" value="1"/>
</dbReference>
<dbReference type="PANTHER" id="PTHR11715">
    <property type="entry name" value="GLYCINE CLEAVAGE SYSTEM H PROTEIN"/>
    <property type="match status" value="1"/>
</dbReference>
<organism evidence="6 7">
    <name type="scientific">Candidatus Saganbacteria bacterium</name>
    <dbReference type="NCBI Taxonomy" id="2575572"/>
    <lineage>
        <taxon>Bacteria</taxon>
        <taxon>Bacillati</taxon>
        <taxon>Saganbacteria</taxon>
    </lineage>
</organism>
<dbReference type="Gene3D" id="2.40.50.100">
    <property type="match status" value="1"/>
</dbReference>
<comment type="caution">
    <text evidence="6">The sequence shown here is derived from an EMBL/GenBank/DDBJ whole genome shotgun (WGS) entry which is preliminary data.</text>
</comment>